<dbReference type="Proteomes" id="UP001212997">
    <property type="component" value="Unassembled WGS sequence"/>
</dbReference>
<sequence>MSMAHLPPPFLCRRHVHSVVTIPISQRIPFHSPLLLAHGHLAYALPLSSSTRSSYVPSPGYSNPAKPISTSLSSSNILPPHPASPSLDNDSTLSLTQTHLNTVNPHPRQEKTRSSLTKTRRTRFLIRHVQNTFEVRWFSQTPTHSLPPSFSPPIISFLRASPTNPTISVSRRTHFNLRPMYSISPHAVSNTYCKEPLHPRQQLASLDDLNGSQHGQPIPAPGESAFVTEQDVDGRIGDNSEDCGPHDVTMPQDLINCHTIDLSQSSFILSTVTRHSH</sequence>
<evidence type="ECO:0000256" key="1">
    <source>
        <dbReference type="SAM" id="MobiDB-lite"/>
    </source>
</evidence>
<comment type="caution">
    <text evidence="2">The sequence shown here is derived from an EMBL/GenBank/DDBJ whole genome shotgun (WGS) entry which is preliminary data.</text>
</comment>
<dbReference type="AlphaFoldDB" id="A0AAD5UQJ7"/>
<reference evidence="2" key="1">
    <citation type="submission" date="2022-07" db="EMBL/GenBank/DDBJ databases">
        <title>Genome Sequence of Physisporinus lineatus.</title>
        <authorList>
            <person name="Buettner E."/>
        </authorList>
    </citation>
    <scope>NUCLEOTIDE SEQUENCE</scope>
    <source>
        <strain evidence="2">VT162</strain>
    </source>
</reference>
<evidence type="ECO:0000313" key="2">
    <source>
        <dbReference type="EMBL" id="KAJ3474915.1"/>
    </source>
</evidence>
<proteinExistence type="predicted"/>
<evidence type="ECO:0000313" key="3">
    <source>
        <dbReference type="Proteomes" id="UP001212997"/>
    </source>
</evidence>
<protein>
    <submittedName>
        <fullName evidence="2">Uncharacterized protein</fullName>
    </submittedName>
</protein>
<dbReference type="EMBL" id="JANAWD010000956">
    <property type="protein sequence ID" value="KAJ3474915.1"/>
    <property type="molecule type" value="Genomic_DNA"/>
</dbReference>
<feature type="region of interest" description="Disordered" evidence="1">
    <location>
        <begin position="99"/>
        <end position="118"/>
    </location>
</feature>
<name>A0AAD5UQJ7_9APHY</name>
<feature type="region of interest" description="Disordered" evidence="1">
    <location>
        <begin position="72"/>
        <end position="92"/>
    </location>
</feature>
<organism evidence="2 3">
    <name type="scientific">Meripilus lineatus</name>
    <dbReference type="NCBI Taxonomy" id="2056292"/>
    <lineage>
        <taxon>Eukaryota</taxon>
        <taxon>Fungi</taxon>
        <taxon>Dikarya</taxon>
        <taxon>Basidiomycota</taxon>
        <taxon>Agaricomycotina</taxon>
        <taxon>Agaricomycetes</taxon>
        <taxon>Polyporales</taxon>
        <taxon>Meripilaceae</taxon>
        <taxon>Meripilus</taxon>
    </lineage>
</organism>
<accession>A0AAD5UQJ7</accession>
<keyword evidence="3" id="KW-1185">Reference proteome</keyword>
<gene>
    <name evidence="2" type="ORF">NLI96_g12179</name>
</gene>